<feature type="compositionally biased region" description="Gly residues" evidence="1">
    <location>
        <begin position="646"/>
        <end position="658"/>
    </location>
</feature>
<gene>
    <name evidence="4" type="ORF">ERS852551_01417</name>
</gene>
<sequence>MKKVLASILALCMVFGTAVTAMADDAAADSVNNDVVYEVVTVDVEDLMVEIAQRPAMYAATGNFYGNKLTGNAKTIYNDMLSYFENIDNGTGDCVSKYTVNGTAAEVQEALAANLMDHTELLNWFGKGAGNNISYISGGGICYTYFPVIEDYRVPGSEKKDTYNGLSGSYSYWKIDSNKGGDRASALAKAAEIVANASGSDFQKVRYFNEAICNLTTYDFPALEDGIYDDTYQMINAFNGKPVVCEGYAKAFKYLCDESNIGCLIVEGHIGSGTGAGNHMWNYVELDGNWYLVDVTNNDGSDESMVNTPGDFTENLLAIGSGNPYYSLLGFDPLYYTDGTSVPTPPAVTLSVEDYTELTGEKVNVAVESSTSKQVVLKLTLENPSASMPVVAQTDVSVAPAAEIAGFKQETDKITIDFAKRLDAGTYTVTIKNNEDYHYNSVSFEVPEVDKYAAPVIAVAYNENHTSADITISNPNNAGTIKYTVNGGAETVYTDSFTVDTNTPDHRLTKQISAYVESTDEDFQSSDKANQVVTLVADPDSFHVVVTPVAGLTGTIAADTVVASMEAKNVPYSLDVIYNLESGSEGSFGVDGDKIVANGDVAPGSYVVYVSARPIVDSGNLDSGDPSNLGIGYGEAVIVINSQPTSGGGSSGGGGSSSGGSKLNNKGSVSTGSTGGARVPVSPAAAGKEAGKSAENAIKDALANGSNTAVAPVVIRNGSSIGADALKAVKDAVDQAAAGTGVNVTPVVWSDVVRNGVVQSRMYIDPAKYASLTGDIKLGVELSAPSVSTLFDKYFSNNIRIVKFEHTGPFGMAIEVAVKLDLTNMNTENLYFYSYDAATNVYTPIANPMYYIDTNGYLHFTVSNGGHVIISDGPLARK</sequence>
<feature type="region of interest" description="Disordered" evidence="1">
    <location>
        <begin position="644"/>
        <end position="688"/>
    </location>
</feature>
<evidence type="ECO:0000259" key="3">
    <source>
        <dbReference type="Pfam" id="PF01841"/>
    </source>
</evidence>
<dbReference type="PANTHER" id="PTHR46333">
    <property type="entry name" value="CYTOKINESIS PROTEIN 3"/>
    <property type="match status" value="1"/>
</dbReference>
<dbReference type="PANTHER" id="PTHR46333:SF2">
    <property type="entry name" value="CYTOKINESIS PROTEIN 3"/>
    <property type="match status" value="1"/>
</dbReference>
<dbReference type="EMBL" id="CZBE01000008">
    <property type="protein sequence ID" value="CUP63324.1"/>
    <property type="molecule type" value="Genomic_DNA"/>
</dbReference>
<accession>A0A174PPV8</accession>
<evidence type="ECO:0000313" key="5">
    <source>
        <dbReference type="Proteomes" id="UP000095765"/>
    </source>
</evidence>
<evidence type="ECO:0000313" key="4">
    <source>
        <dbReference type="EMBL" id="CUP63324.1"/>
    </source>
</evidence>
<keyword evidence="4" id="KW-0645">Protease</keyword>
<feature type="domain" description="Transglutaminase-like" evidence="3">
    <location>
        <begin position="190"/>
        <end position="294"/>
    </location>
</feature>
<keyword evidence="2" id="KW-0732">Signal</keyword>
<evidence type="ECO:0000256" key="2">
    <source>
        <dbReference type="SAM" id="SignalP"/>
    </source>
</evidence>
<evidence type="ECO:0000256" key="1">
    <source>
        <dbReference type="SAM" id="MobiDB-lite"/>
    </source>
</evidence>
<feature type="signal peptide" evidence="2">
    <location>
        <begin position="1"/>
        <end position="23"/>
    </location>
</feature>
<organism evidence="4 5">
    <name type="scientific">Anaerotruncus colihominis</name>
    <dbReference type="NCBI Taxonomy" id="169435"/>
    <lineage>
        <taxon>Bacteria</taxon>
        <taxon>Bacillati</taxon>
        <taxon>Bacillota</taxon>
        <taxon>Clostridia</taxon>
        <taxon>Eubacteriales</taxon>
        <taxon>Oscillospiraceae</taxon>
        <taxon>Anaerotruncus</taxon>
    </lineage>
</organism>
<dbReference type="Pfam" id="PF01841">
    <property type="entry name" value="Transglut_core"/>
    <property type="match status" value="1"/>
</dbReference>
<feature type="compositionally biased region" description="Polar residues" evidence="1">
    <location>
        <begin position="662"/>
        <end position="672"/>
    </location>
</feature>
<feature type="chain" id="PRO_5008030252" evidence="2">
    <location>
        <begin position="24"/>
        <end position="878"/>
    </location>
</feature>
<dbReference type="SUPFAM" id="SSF54001">
    <property type="entry name" value="Cysteine proteinases"/>
    <property type="match status" value="1"/>
</dbReference>
<dbReference type="GO" id="GO:0006508">
    <property type="term" value="P:proteolysis"/>
    <property type="evidence" value="ECO:0007669"/>
    <property type="project" value="UniProtKB-KW"/>
</dbReference>
<keyword evidence="4" id="KW-0378">Hydrolase</keyword>
<dbReference type="GO" id="GO:0008233">
    <property type="term" value="F:peptidase activity"/>
    <property type="evidence" value="ECO:0007669"/>
    <property type="project" value="UniProtKB-KW"/>
</dbReference>
<dbReference type="InterPro" id="IPR038765">
    <property type="entry name" value="Papain-like_cys_pep_sf"/>
</dbReference>
<dbReference type="GO" id="GO:0005737">
    <property type="term" value="C:cytoplasm"/>
    <property type="evidence" value="ECO:0007669"/>
    <property type="project" value="TreeGrafter"/>
</dbReference>
<dbReference type="Proteomes" id="UP000095765">
    <property type="component" value="Unassembled WGS sequence"/>
</dbReference>
<protein>
    <submittedName>
        <fullName evidence="4">Uncharacterized protein involved in cytokinesis, contains TGc (Transglutaminase/protease-like) domain</fullName>
    </submittedName>
</protein>
<reference evidence="4 5" key="1">
    <citation type="submission" date="2015-09" db="EMBL/GenBank/DDBJ databases">
        <authorList>
            <consortium name="Pathogen Informatics"/>
        </authorList>
    </citation>
    <scope>NUCLEOTIDE SEQUENCE [LARGE SCALE GENOMIC DNA]</scope>
    <source>
        <strain evidence="4 5">2789STDY5834939</strain>
    </source>
</reference>
<dbReference type="RefSeq" id="WP_055244780.1">
    <property type="nucleotide sequence ID" value="NZ_CZBE01000008.1"/>
</dbReference>
<dbReference type="InterPro" id="IPR002931">
    <property type="entry name" value="Transglutaminase-like"/>
</dbReference>
<dbReference type="AlphaFoldDB" id="A0A174PPV8"/>
<dbReference type="InterPro" id="IPR052557">
    <property type="entry name" value="CAP/Cytokinesis_protein"/>
</dbReference>
<name>A0A174PPV8_9FIRM</name>
<proteinExistence type="predicted"/>
<dbReference type="Gene3D" id="3.10.620.30">
    <property type="match status" value="1"/>
</dbReference>